<dbReference type="AlphaFoldDB" id="Q0G5D8"/>
<dbReference type="EMBL" id="AATP01000001">
    <property type="protein sequence ID" value="EAU43126.1"/>
    <property type="molecule type" value="Genomic_DNA"/>
</dbReference>
<evidence type="ECO:0000313" key="2">
    <source>
        <dbReference type="Proteomes" id="UP000004310"/>
    </source>
</evidence>
<organism evidence="1 2">
    <name type="scientific">Fulvimarina pelagi HTCC2506</name>
    <dbReference type="NCBI Taxonomy" id="314231"/>
    <lineage>
        <taxon>Bacteria</taxon>
        <taxon>Pseudomonadati</taxon>
        <taxon>Pseudomonadota</taxon>
        <taxon>Alphaproteobacteria</taxon>
        <taxon>Hyphomicrobiales</taxon>
        <taxon>Aurantimonadaceae</taxon>
        <taxon>Fulvimarina</taxon>
    </lineage>
</organism>
<sequence length="175" mass="19018">MHDEIDRLAFEAYGWEDLGTRIVGRPGATLPSSLKSEDQEAAEEELLARLVALNVERQAEEAKGHVRWLRPDYQIPKLGAKAPKPAEDEQADLDIAVPIAASAGRPKWPTTGDDQIRLIRDMLGKAPAPAAPEDVASAFDGRNTANRKARVARVLSLLASLGAAREGDGKYFVVR</sequence>
<dbReference type="STRING" id="217511.GCA_001463845_00720"/>
<dbReference type="HOGENOM" id="CLU_1530379_0_0_5"/>
<dbReference type="Proteomes" id="UP000004310">
    <property type="component" value="Unassembled WGS sequence"/>
</dbReference>
<proteinExistence type="predicted"/>
<comment type="caution">
    <text evidence="1">The sequence shown here is derived from an EMBL/GenBank/DDBJ whole genome shotgun (WGS) entry which is preliminary data.</text>
</comment>
<reference evidence="1 2" key="1">
    <citation type="journal article" date="2010" name="J. Bacteriol.">
        <title>Genome sequence of Fulvimarina pelagi HTCC2506T, a Mn(II)-oxidizing alphaproteobacterium possessing an aerobic anoxygenic photosynthetic gene cluster and Xanthorhodopsin.</title>
        <authorList>
            <person name="Kang I."/>
            <person name="Oh H.M."/>
            <person name="Lim S.I."/>
            <person name="Ferriera S."/>
            <person name="Giovannoni S.J."/>
            <person name="Cho J.C."/>
        </authorList>
    </citation>
    <scope>NUCLEOTIDE SEQUENCE [LARGE SCALE GENOMIC DNA]</scope>
    <source>
        <strain evidence="1 2">HTCC2506</strain>
    </source>
</reference>
<evidence type="ECO:0000313" key="1">
    <source>
        <dbReference type="EMBL" id="EAU43126.1"/>
    </source>
</evidence>
<accession>Q0G5D8</accession>
<gene>
    <name evidence="1" type="ORF">FP2506_09791</name>
</gene>
<dbReference type="REBASE" id="23938">
    <property type="entry name" value="Fpe2506ORF9791P"/>
</dbReference>
<protein>
    <submittedName>
        <fullName evidence="1">RNA-binding region RNP-1</fullName>
    </submittedName>
</protein>
<keyword evidence="2" id="KW-1185">Reference proteome</keyword>
<name>Q0G5D8_9HYPH</name>
<dbReference type="eggNOG" id="COG1002">
    <property type="taxonomic scope" value="Bacteria"/>
</dbReference>